<reference evidence="1" key="1">
    <citation type="journal article" date="2004" name="Nature">
        <title>Genome duplication in the teleost fish Tetraodon nigroviridis reveals the early vertebrate proto-karyotype.</title>
        <authorList>
            <person name="Jaillon O."/>
            <person name="Aury J.-M."/>
            <person name="Brunet F."/>
            <person name="Petit J.-L."/>
            <person name="Stange-Thomann N."/>
            <person name="Mauceli E."/>
            <person name="Bouneau L."/>
            <person name="Fischer C."/>
            <person name="Ozouf-Costaz C."/>
            <person name="Bernot A."/>
            <person name="Nicaud S."/>
            <person name="Jaffe D."/>
            <person name="Fisher S."/>
            <person name="Lutfalla G."/>
            <person name="Dossat C."/>
            <person name="Segurens B."/>
            <person name="Dasilva C."/>
            <person name="Salanoubat M."/>
            <person name="Levy M."/>
            <person name="Boudet N."/>
            <person name="Castellano S."/>
            <person name="Anthouard V."/>
            <person name="Jubin C."/>
            <person name="Castelli V."/>
            <person name="Katinka M."/>
            <person name="Vacherie B."/>
            <person name="Biemont C."/>
            <person name="Skalli Z."/>
            <person name="Cattolico L."/>
            <person name="Poulain J."/>
            <person name="De Berardinis V."/>
            <person name="Cruaud C."/>
            <person name="Duprat S."/>
            <person name="Brottier P."/>
            <person name="Coutanceau J.-P."/>
            <person name="Gouzy J."/>
            <person name="Parra G."/>
            <person name="Lardier G."/>
            <person name="Chapple C."/>
            <person name="McKernan K.J."/>
            <person name="McEwan P."/>
            <person name="Bosak S."/>
            <person name="Kellis M."/>
            <person name="Volff J.-N."/>
            <person name="Guigo R."/>
            <person name="Zody M.C."/>
            <person name="Mesirov J."/>
            <person name="Lindblad-Toh K."/>
            <person name="Birren B."/>
            <person name="Nusbaum C."/>
            <person name="Kahn D."/>
            <person name="Robinson-Rechavi M."/>
            <person name="Laudet V."/>
            <person name="Schachter V."/>
            <person name="Quetier F."/>
            <person name="Saurin W."/>
            <person name="Scarpelli C."/>
            <person name="Wincker P."/>
            <person name="Lander E.S."/>
            <person name="Weissenbach J."/>
            <person name="Roest Crollius H."/>
        </authorList>
    </citation>
    <scope>NUCLEOTIDE SEQUENCE [LARGE SCALE GENOMIC DNA]</scope>
</reference>
<dbReference type="AlphaFoldDB" id="Q4SGR2"/>
<protein>
    <submittedName>
        <fullName evidence="1">(spotted green pufferfish) hypothetical protein</fullName>
    </submittedName>
</protein>
<evidence type="ECO:0000313" key="1">
    <source>
        <dbReference type="EMBL" id="CAG00170.1"/>
    </source>
</evidence>
<accession>Q4SGR2</accession>
<comment type="caution">
    <text evidence="1">The sequence shown here is derived from an EMBL/GenBank/DDBJ whole genome shotgun (WGS) entry which is preliminary data.</text>
</comment>
<sequence>MNRFKTSKFRNTTPKIAKKDGNRLAASASLVAFCSEQAACTLLGCCRWDVMAGDEREQRRQEHGKSTKGLQSNKDSRILWVKDDFLVTTGFDMVRKTRQHL</sequence>
<proteinExistence type="predicted"/>
<dbReference type="KEGG" id="tng:GSTEN00018519G001"/>
<dbReference type="OrthoDB" id="1850764at2759"/>
<dbReference type="EMBL" id="CAAE01014593">
    <property type="protein sequence ID" value="CAG00170.1"/>
    <property type="molecule type" value="Genomic_DNA"/>
</dbReference>
<organism evidence="1">
    <name type="scientific">Tetraodon nigroviridis</name>
    <name type="common">Spotted green pufferfish</name>
    <name type="synonym">Chelonodon nigroviridis</name>
    <dbReference type="NCBI Taxonomy" id="99883"/>
    <lineage>
        <taxon>Eukaryota</taxon>
        <taxon>Metazoa</taxon>
        <taxon>Chordata</taxon>
        <taxon>Craniata</taxon>
        <taxon>Vertebrata</taxon>
        <taxon>Euteleostomi</taxon>
        <taxon>Actinopterygii</taxon>
        <taxon>Neopterygii</taxon>
        <taxon>Teleostei</taxon>
        <taxon>Neoteleostei</taxon>
        <taxon>Acanthomorphata</taxon>
        <taxon>Eupercaria</taxon>
        <taxon>Tetraodontiformes</taxon>
        <taxon>Tetradontoidea</taxon>
        <taxon>Tetraodontidae</taxon>
        <taxon>Tetraodon</taxon>
    </lineage>
</organism>
<reference evidence="1" key="2">
    <citation type="submission" date="2004-02" db="EMBL/GenBank/DDBJ databases">
        <authorList>
            <consortium name="Genoscope"/>
            <consortium name="Whitehead Institute Centre for Genome Research"/>
        </authorList>
    </citation>
    <scope>NUCLEOTIDE SEQUENCE</scope>
</reference>
<name>Q4SGR2_TETNG</name>
<gene>
    <name evidence="1" type="ORF">GSTENG00018519001</name>
</gene>